<protein>
    <submittedName>
        <fullName evidence="1">Uncharacterized protein</fullName>
    </submittedName>
</protein>
<comment type="caution">
    <text evidence="1">The sequence shown here is derived from an EMBL/GenBank/DDBJ whole genome shotgun (WGS) entry which is preliminary data.</text>
</comment>
<accession>A0ABN9QFK1</accession>
<proteinExistence type="predicted"/>
<name>A0ABN9QFK1_9DINO</name>
<evidence type="ECO:0000313" key="2">
    <source>
        <dbReference type="Proteomes" id="UP001189429"/>
    </source>
</evidence>
<dbReference type="EMBL" id="CAUYUJ010003064">
    <property type="protein sequence ID" value="CAK0803664.1"/>
    <property type="molecule type" value="Genomic_DNA"/>
</dbReference>
<reference evidence="1" key="1">
    <citation type="submission" date="2023-10" db="EMBL/GenBank/DDBJ databases">
        <authorList>
            <person name="Chen Y."/>
            <person name="Shah S."/>
            <person name="Dougan E. K."/>
            <person name="Thang M."/>
            <person name="Chan C."/>
        </authorList>
    </citation>
    <scope>NUCLEOTIDE SEQUENCE [LARGE SCALE GENOMIC DNA]</scope>
</reference>
<dbReference type="Proteomes" id="UP001189429">
    <property type="component" value="Unassembled WGS sequence"/>
</dbReference>
<evidence type="ECO:0000313" key="1">
    <source>
        <dbReference type="EMBL" id="CAK0803664.1"/>
    </source>
</evidence>
<organism evidence="1 2">
    <name type="scientific">Prorocentrum cordatum</name>
    <dbReference type="NCBI Taxonomy" id="2364126"/>
    <lineage>
        <taxon>Eukaryota</taxon>
        <taxon>Sar</taxon>
        <taxon>Alveolata</taxon>
        <taxon>Dinophyceae</taxon>
        <taxon>Prorocentrales</taxon>
        <taxon>Prorocentraceae</taxon>
        <taxon>Prorocentrum</taxon>
    </lineage>
</organism>
<gene>
    <name evidence="1" type="ORF">PCOR1329_LOCUS10762</name>
</gene>
<sequence length="111" mass="12047">MRPQSIRLDTARTDLAPPLSTHFVASSSLFPAPLPLTTGRVFPRRSVSRFPWKQQDARLAADGKCQSSSHFIHRDADEDFSAAAQRGRTTHQSAAPVASASPLLVFGEADC</sequence>
<keyword evidence="2" id="KW-1185">Reference proteome</keyword>